<dbReference type="InterPro" id="IPR050591">
    <property type="entry name" value="GSK-3"/>
</dbReference>
<evidence type="ECO:0000256" key="1">
    <source>
        <dbReference type="ARBA" id="ARBA00005527"/>
    </source>
</evidence>
<accession>A0A7M7JP60</accession>
<evidence type="ECO:0000256" key="2">
    <source>
        <dbReference type="ARBA" id="ARBA00022527"/>
    </source>
</evidence>
<keyword evidence="6" id="KW-0067">ATP-binding</keyword>
<reference evidence="8" key="1">
    <citation type="submission" date="2021-01" db="UniProtKB">
        <authorList>
            <consortium name="EnsemblMetazoa"/>
        </authorList>
    </citation>
    <scope>IDENTIFICATION</scope>
</reference>
<name>A0A7M7JP60_VARDE</name>
<dbReference type="KEGG" id="vde:111247740"/>
<keyword evidence="4" id="KW-0547">Nucleotide-binding</keyword>
<protein>
    <recommendedName>
        <fullName evidence="7">Protein kinase domain-containing protein</fullName>
    </recommendedName>
</protein>
<dbReference type="AlphaFoldDB" id="A0A7M7JP60"/>
<dbReference type="RefSeq" id="XP_022654773.1">
    <property type="nucleotide sequence ID" value="XM_022799038.1"/>
</dbReference>
<dbReference type="GO" id="GO:0007165">
    <property type="term" value="P:signal transduction"/>
    <property type="evidence" value="ECO:0007669"/>
    <property type="project" value="TreeGrafter"/>
</dbReference>
<dbReference type="EnsemblMetazoa" id="XM_022799038">
    <property type="protein sequence ID" value="XP_022654773"/>
    <property type="gene ID" value="LOC111247740"/>
</dbReference>
<dbReference type="Proteomes" id="UP000594260">
    <property type="component" value="Unplaced"/>
</dbReference>
<dbReference type="Gene3D" id="1.10.510.10">
    <property type="entry name" value="Transferase(Phosphotransferase) domain 1"/>
    <property type="match status" value="1"/>
</dbReference>
<evidence type="ECO:0000256" key="4">
    <source>
        <dbReference type="ARBA" id="ARBA00022741"/>
    </source>
</evidence>
<dbReference type="GO" id="GO:0004674">
    <property type="term" value="F:protein serine/threonine kinase activity"/>
    <property type="evidence" value="ECO:0007669"/>
    <property type="project" value="UniProtKB-KW"/>
</dbReference>
<dbReference type="GeneID" id="111247740"/>
<dbReference type="FunFam" id="1.10.510.10:FF:000624">
    <property type="entry name" value="Mitogen-activated protein kinase"/>
    <property type="match status" value="1"/>
</dbReference>
<dbReference type="PROSITE" id="PS00108">
    <property type="entry name" value="PROTEIN_KINASE_ST"/>
    <property type="match status" value="1"/>
</dbReference>
<organism evidence="8 9">
    <name type="scientific">Varroa destructor</name>
    <name type="common">Honeybee mite</name>
    <dbReference type="NCBI Taxonomy" id="109461"/>
    <lineage>
        <taxon>Eukaryota</taxon>
        <taxon>Metazoa</taxon>
        <taxon>Ecdysozoa</taxon>
        <taxon>Arthropoda</taxon>
        <taxon>Chelicerata</taxon>
        <taxon>Arachnida</taxon>
        <taxon>Acari</taxon>
        <taxon>Parasitiformes</taxon>
        <taxon>Mesostigmata</taxon>
        <taxon>Gamasina</taxon>
        <taxon>Dermanyssoidea</taxon>
        <taxon>Varroidae</taxon>
        <taxon>Varroa</taxon>
    </lineage>
</organism>
<keyword evidence="3" id="KW-0808">Transferase</keyword>
<sequence>MDLIEDDNSESSASSIDFQDLTDWIVEQVIDANTNKHVKLIYRYRKYIAQGSFGSVSRILTFQRQRLALKEINHSKAKLLEVKIMTQLNHENLISIAYHCNKKMGGNRYRTYIFMEYMPKTVHALINETADTNGKLDEVTCAIIVYQILRGLAYMHRRDIAHRDIKPRNVLLHAGKMKVKLCDFGAAQKITDAAERITYVCSRWYRAPELLLRNKNYDCKVDLWSVGCVLGEMLLLRPLFVGSDTVDQLAAIRDVIGAPTEEELIAMQPTCQYNLYPKPKRRHVCSAFDATVAQSILDLLDSLLQYDSAKRPSPWTALAEPVFDTLRTKDNVTTYPHLFNFTQEELEYNPDINKKLVIVK</sequence>
<evidence type="ECO:0000259" key="7">
    <source>
        <dbReference type="PROSITE" id="PS50011"/>
    </source>
</evidence>
<dbReference type="GO" id="GO:0030154">
    <property type="term" value="P:cell differentiation"/>
    <property type="evidence" value="ECO:0007669"/>
    <property type="project" value="TreeGrafter"/>
</dbReference>
<dbReference type="InterPro" id="IPR000719">
    <property type="entry name" value="Prot_kinase_dom"/>
</dbReference>
<evidence type="ECO:0000256" key="5">
    <source>
        <dbReference type="ARBA" id="ARBA00022777"/>
    </source>
</evidence>
<feature type="domain" description="Protein kinase" evidence="7">
    <location>
        <begin position="42"/>
        <end position="323"/>
    </location>
</feature>
<evidence type="ECO:0000313" key="8">
    <source>
        <dbReference type="EnsemblMetazoa" id="XP_022654772"/>
    </source>
</evidence>
<dbReference type="PANTHER" id="PTHR24057:SF0">
    <property type="entry name" value="PROTEIN KINASE SHAGGY-RELATED"/>
    <property type="match status" value="1"/>
</dbReference>
<proteinExistence type="inferred from homology"/>
<keyword evidence="9" id="KW-1185">Reference proteome</keyword>
<dbReference type="PANTHER" id="PTHR24057">
    <property type="entry name" value="GLYCOGEN SYNTHASE KINASE-3 ALPHA"/>
    <property type="match status" value="1"/>
</dbReference>
<dbReference type="OrthoDB" id="272141at2759"/>
<evidence type="ECO:0000256" key="3">
    <source>
        <dbReference type="ARBA" id="ARBA00022679"/>
    </source>
</evidence>
<evidence type="ECO:0000313" key="9">
    <source>
        <dbReference type="Proteomes" id="UP000594260"/>
    </source>
</evidence>
<dbReference type="SUPFAM" id="SSF56112">
    <property type="entry name" value="Protein kinase-like (PK-like)"/>
    <property type="match status" value="1"/>
</dbReference>
<dbReference type="SMART" id="SM00220">
    <property type="entry name" value="S_TKc"/>
    <property type="match status" value="1"/>
</dbReference>
<dbReference type="GO" id="GO:0005524">
    <property type="term" value="F:ATP binding"/>
    <property type="evidence" value="ECO:0007669"/>
    <property type="project" value="UniProtKB-KW"/>
</dbReference>
<dbReference type="Gene3D" id="3.30.200.20">
    <property type="entry name" value="Phosphorylase Kinase, domain 1"/>
    <property type="match status" value="1"/>
</dbReference>
<dbReference type="InParanoid" id="A0A7M7JP60"/>
<dbReference type="PROSITE" id="PS50011">
    <property type="entry name" value="PROTEIN_KINASE_DOM"/>
    <property type="match status" value="1"/>
</dbReference>
<keyword evidence="5" id="KW-0418">Kinase</keyword>
<dbReference type="GO" id="GO:0005737">
    <property type="term" value="C:cytoplasm"/>
    <property type="evidence" value="ECO:0007669"/>
    <property type="project" value="TreeGrafter"/>
</dbReference>
<comment type="similarity">
    <text evidence="1">Belongs to the protein kinase superfamily. CMGC Ser/Thr protein kinase family. GSK-3 subfamily.</text>
</comment>
<dbReference type="EnsemblMetazoa" id="XM_022799037">
    <property type="protein sequence ID" value="XP_022654772"/>
    <property type="gene ID" value="LOC111247740"/>
</dbReference>
<dbReference type="InterPro" id="IPR011009">
    <property type="entry name" value="Kinase-like_dom_sf"/>
</dbReference>
<dbReference type="GO" id="GO:0005634">
    <property type="term" value="C:nucleus"/>
    <property type="evidence" value="ECO:0007669"/>
    <property type="project" value="TreeGrafter"/>
</dbReference>
<dbReference type="RefSeq" id="XP_022654772.1">
    <property type="nucleotide sequence ID" value="XM_022799037.1"/>
</dbReference>
<evidence type="ECO:0000256" key="6">
    <source>
        <dbReference type="ARBA" id="ARBA00022840"/>
    </source>
</evidence>
<dbReference type="InterPro" id="IPR008271">
    <property type="entry name" value="Ser/Thr_kinase_AS"/>
</dbReference>
<keyword evidence="2" id="KW-0723">Serine/threonine-protein kinase</keyword>
<dbReference type="Pfam" id="PF00069">
    <property type="entry name" value="Pkinase"/>
    <property type="match status" value="1"/>
</dbReference>